<feature type="region of interest" description="Disordered" evidence="1">
    <location>
        <begin position="175"/>
        <end position="205"/>
    </location>
</feature>
<gene>
    <name evidence="3" type="ORF">D3868_13270</name>
    <name evidence="2" type="ORF">SIM66_20335</name>
</gene>
<dbReference type="Proteomes" id="UP001277471">
    <property type="component" value="Unassembled WGS sequence"/>
</dbReference>
<dbReference type="RefSeq" id="WP_035672550.1">
    <property type="nucleotide sequence ID" value="NZ_CP012914.1"/>
</dbReference>
<proteinExistence type="predicted"/>
<sequence length="205" mass="22558">MALPLMPKATAVWLVENTSLTFEQIAAFCGLHSLEVQAIADGEVAVGMVGLDPVANGQLTKGEIERCERNQDLRLKLLVPDLPLPAARSKGPRYTPITKRGDKPDAISWLLKHHPELSDAQLCRLIGTTKPTIAAVRDRTHWNAPNIKPRNPVLLGLCTQRELEEALALAVRRGGVPLSQEEREAQDGEEGYGDESPYSERQEAR</sequence>
<evidence type="ECO:0000313" key="2">
    <source>
        <dbReference type="EMBL" id="MDX5953528.1"/>
    </source>
</evidence>
<organism evidence="3 4">
    <name type="scientific">Azospirillum brasilense</name>
    <dbReference type="NCBI Taxonomy" id="192"/>
    <lineage>
        <taxon>Bacteria</taxon>
        <taxon>Pseudomonadati</taxon>
        <taxon>Pseudomonadota</taxon>
        <taxon>Alphaproteobacteria</taxon>
        <taxon>Rhodospirillales</taxon>
        <taxon>Azospirillaceae</taxon>
        <taxon>Azospirillum</taxon>
    </lineage>
</organism>
<evidence type="ECO:0000313" key="5">
    <source>
        <dbReference type="Proteomes" id="UP001277471"/>
    </source>
</evidence>
<dbReference type="Pfam" id="PF06242">
    <property type="entry name" value="TrcR"/>
    <property type="match status" value="1"/>
</dbReference>
<reference evidence="2 5" key="2">
    <citation type="submission" date="2023-11" db="EMBL/GenBank/DDBJ databases">
        <title>MicrobeMod: A computational toolkit for identifying prokaryotic methylation and restriction-modification with nanopore sequencing.</title>
        <authorList>
            <person name="Crits-Christoph A."/>
            <person name="Kang S.C."/>
            <person name="Lee H."/>
            <person name="Ostrov N."/>
        </authorList>
    </citation>
    <scope>NUCLEOTIDE SEQUENCE [LARGE SCALE GENOMIC DNA]</scope>
    <source>
        <strain evidence="2 5">ATCC 29145</strain>
    </source>
</reference>
<dbReference type="EMBL" id="JAWXYC010000004">
    <property type="protein sequence ID" value="MDX5953528.1"/>
    <property type="molecule type" value="Genomic_DNA"/>
</dbReference>
<dbReference type="InterPro" id="IPR010421">
    <property type="entry name" value="TrcR"/>
</dbReference>
<reference evidence="3 4" key="1">
    <citation type="submission" date="2018-09" db="EMBL/GenBank/DDBJ databases">
        <title>Whole genome based analysis of evolution and adaptive divergence in Indian and Brazilian strains of Azospirillum brasilense.</title>
        <authorList>
            <person name="Singh C."/>
            <person name="Tripathi A.K."/>
        </authorList>
    </citation>
    <scope>NUCLEOTIDE SEQUENCE [LARGE SCALE GENOMIC DNA]</scope>
    <source>
        <strain evidence="3 4">MTCC4038</strain>
    </source>
</reference>
<evidence type="ECO:0000313" key="3">
    <source>
        <dbReference type="EMBL" id="QCO09916.1"/>
    </source>
</evidence>
<dbReference type="KEGG" id="abf:AMK58_05170"/>
<name>A0A0P0ELR4_AZOBR</name>
<accession>A0A0P0ELR4</accession>
<protein>
    <submittedName>
        <fullName evidence="3">DUF1013 domain-containing protein</fullName>
    </submittedName>
</protein>
<evidence type="ECO:0000313" key="4">
    <source>
        <dbReference type="Proteomes" id="UP000298774"/>
    </source>
</evidence>
<evidence type="ECO:0000256" key="1">
    <source>
        <dbReference type="SAM" id="MobiDB-lite"/>
    </source>
</evidence>
<keyword evidence="5" id="KW-1185">Reference proteome</keyword>
<dbReference type="GeneID" id="56451509"/>
<dbReference type="Proteomes" id="UP000298774">
    <property type="component" value="Chromosome"/>
</dbReference>
<dbReference type="AlphaFoldDB" id="A0A0P0ELR4"/>
<dbReference type="EMBL" id="CP032339">
    <property type="protein sequence ID" value="QCO09916.1"/>
    <property type="molecule type" value="Genomic_DNA"/>
</dbReference>